<name>A0A6N7YY43_9PSEU</name>
<dbReference type="AlphaFoldDB" id="A0A6N7YY43"/>
<gene>
    <name evidence="4" type="ORF">GKO32_29145</name>
</gene>
<dbReference type="InterPro" id="IPR013096">
    <property type="entry name" value="Cupin_2"/>
</dbReference>
<dbReference type="SUPFAM" id="SSF51182">
    <property type="entry name" value="RmlC-like cupins"/>
    <property type="match status" value="1"/>
</dbReference>
<dbReference type="OrthoDB" id="285029at2"/>
<evidence type="ECO:0000313" key="4">
    <source>
        <dbReference type="EMBL" id="MTD58015.1"/>
    </source>
</evidence>
<comment type="caution">
    <text evidence="4">The sequence shown here is derived from an EMBL/GenBank/DDBJ whole genome shotgun (WGS) entry which is preliminary data.</text>
</comment>
<proteinExistence type="predicted"/>
<organism evidence="4 5">
    <name type="scientific">Amycolatopsis pithecellobii</name>
    <dbReference type="NCBI Taxonomy" id="664692"/>
    <lineage>
        <taxon>Bacteria</taxon>
        <taxon>Bacillati</taxon>
        <taxon>Actinomycetota</taxon>
        <taxon>Actinomycetes</taxon>
        <taxon>Pseudonocardiales</taxon>
        <taxon>Pseudonocardiaceae</taxon>
        <taxon>Amycolatopsis</taxon>
    </lineage>
</organism>
<dbReference type="InterPro" id="IPR014710">
    <property type="entry name" value="RmlC-like_jellyroll"/>
</dbReference>
<dbReference type="InterPro" id="IPR011051">
    <property type="entry name" value="RmlC_Cupin_sf"/>
</dbReference>
<dbReference type="Pfam" id="PF07883">
    <property type="entry name" value="Cupin_2"/>
    <property type="match status" value="1"/>
</dbReference>
<dbReference type="Proteomes" id="UP000440096">
    <property type="component" value="Unassembled WGS sequence"/>
</dbReference>
<dbReference type="CDD" id="cd02216">
    <property type="entry name" value="cupin_GDO-like_N"/>
    <property type="match status" value="1"/>
</dbReference>
<evidence type="ECO:0000259" key="3">
    <source>
        <dbReference type="Pfam" id="PF07883"/>
    </source>
</evidence>
<evidence type="ECO:0000256" key="1">
    <source>
        <dbReference type="ARBA" id="ARBA00022964"/>
    </source>
</evidence>
<dbReference type="EMBL" id="WMBA01000058">
    <property type="protein sequence ID" value="MTD58015.1"/>
    <property type="molecule type" value="Genomic_DNA"/>
</dbReference>
<protein>
    <submittedName>
        <fullName evidence="4">Cupin domain-containing protein</fullName>
    </submittedName>
</protein>
<dbReference type="Gene3D" id="2.60.120.10">
    <property type="entry name" value="Jelly Rolls"/>
    <property type="match status" value="1"/>
</dbReference>
<dbReference type="PANTHER" id="PTHR41517:SF1">
    <property type="entry name" value="CUPIN"/>
    <property type="match status" value="1"/>
</dbReference>
<feature type="domain" description="Cupin type-2" evidence="3">
    <location>
        <begin position="97"/>
        <end position="163"/>
    </location>
</feature>
<reference evidence="4 5" key="1">
    <citation type="submission" date="2019-11" db="EMBL/GenBank/DDBJ databases">
        <title>Draft genome of Amycolatopsis RM579.</title>
        <authorList>
            <person name="Duangmal K."/>
            <person name="Mingma R."/>
        </authorList>
    </citation>
    <scope>NUCLEOTIDE SEQUENCE [LARGE SCALE GENOMIC DNA]</scope>
    <source>
        <strain evidence="4 5">RM579</strain>
    </source>
</reference>
<evidence type="ECO:0000256" key="2">
    <source>
        <dbReference type="ARBA" id="ARBA00023002"/>
    </source>
</evidence>
<keyword evidence="1" id="KW-0223">Dioxygenase</keyword>
<dbReference type="CDD" id="cd06992">
    <property type="entry name" value="cupin_GDO-like_C"/>
    <property type="match status" value="1"/>
</dbReference>
<dbReference type="InterPro" id="IPR047183">
    <property type="entry name" value="GDO-like"/>
</dbReference>
<dbReference type="PANTHER" id="PTHR41517">
    <property type="entry name" value="1,2-DIOXYGENASE PROTEIN-RELATED"/>
    <property type="match status" value="1"/>
</dbReference>
<dbReference type="GO" id="GO:0051213">
    <property type="term" value="F:dioxygenase activity"/>
    <property type="evidence" value="ECO:0007669"/>
    <property type="project" value="UniProtKB-KW"/>
</dbReference>
<keyword evidence="5" id="KW-1185">Reference proteome</keyword>
<keyword evidence="2" id="KW-0560">Oxidoreductase</keyword>
<accession>A0A6N7YY43</accession>
<sequence>MNYDLATTDLTYADLIARMRSRELLPLWEQVRRLNTDHPQPKAVPWLWRGEDIRPLAEAAGRLVTIDRGGDRRVLVLANPGLDGMPFTSSTLWGAIQYLGPRETAPAHRHTAAALRFVLEGSGVFTTVNGDRVDMAAGDLILTPGWDWHDHTNTSDGSMAWFDGLDLPAVYNLDAVFFERFAESMQPLTGSDLSEVTHAEAGVRPTTEEVPLKRQVRYRWERTDRALDALLRESGQCSATIEYIDTRTGGSVLPTIACEAQRLLPGYRTPTRRHAGSRICVVYEGSGIAVIGGKRFDWERGDVFVAPSWAAIDLESHTPSSLFWMTDRPLLQALGLYRQHQAEQHQVIEATFEPT</sequence>
<evidence type="ECO:0000313" key="5">
    <source>
        <dbReference type="Proteomes" id="UP000440096"/>
    </source>
</evidence>